<keyword evidence="2" id="KW-0378">Hydrolase</keyword>
<keyword evidence="3" id="KW-1185">Reference proteome</keyword>
<dbReference type="GO" id="GO:0004527">
    <property type="term" value="F:exonuclease activity"/>
    <property type="evidence" value="ECO:0007669"/>
    <property type="project" value="UniProtKB-KW"/>
</dbReference>
<reference evidence="2 3" key="1">
    <citation type="submission" date="2015-09" db="EMBL/GenBank/DDBJ databases">
        <title>Genome of Desulfovibrio dechloracetivorans BerOc1, a mercury methylating strain isolated from highly hydrocarbons and metals contaminated coastal sediments.</title>
        <authorList>
            <person name="Goni Urriza M."/>
            <person name="Gassie C."/>
            <person name="Bouchez O."/>
            <person name="Klopp C."/>
            <person name="Ranchou-Peyruse A."/>
            <person name="Remy G."/>
        </authorList>
    </citation>
    <scope>NUCLEOTIDE SEQUENCE [LARGE SCALE GENOMIC DNA]</scope>
    <source>
        <strain evidence="2 3">BerOc1</strain>
    </source>
</reference>
<comment type="caution">
    <text evidence="2">The sequence shown here is derived from an EMBL/GenBank/DDBJ whole genome shotgun (WGS) entry which is preliminary data.</text>
</comment>
<sequence>MINYWPLKYETAGMRRRTVDGLRALRGLVRDRMPGLTQHDTLVLGTWNIRNFDDNRFGHGPRIKESLYFIAEVVSAFDVLAVQEICRDLGPLRQLMRLLGPGWDYIVTDVAEQDGGNRERLGFIYNKAKVRFKGVAGEMVLPVRDLIAHGDKRLQPSRSPFGCEFQAGWFRFLFTTVHIYFGKESQGSPEYARRVAEIDAVAANIAKRAEKEPCSYILVGDFNIDEMGDPSGNALVRNGFEAAQNNVGSNADKTRFYDQISWLPRKGTVRQTRSARNQGVLDVLSAVMNEDRFPDYRPAVEATVQGQLDKVRTERALRLAKSQDVADQDRRIAKLSAQLGDSEALKDYYLKTWRTFQISDHLPLWVELSIDFSAEYLTRLRNMTGTEKKDNVDIPM</sequence>
<dbReference type="SUPFAM" id="SSF56219">
    <property type="entry name" value="DNase I-like"/>
    <property type="match status" value="1"/>
</dbReference>
<dbReference type="AlphaFoldDB" id="A0A1J5MS26"/>
<organism evidence="2 3">
    <name type="scientific">Pseudodesulfovibrio hydrargyri</name>
    <dbReference type="NCBI Taxonomy" id="2125990"/>
    <lineage>
        <taxon>Bacteria</taxon>
        <taxon>Pseudomonadati</taxon>
        <taxon>Thermodesulfobacteriota</taxon>
        <taxon>Desulfovibrionia</taxon>
        <taxon>Desulfovibrionales</taxon>
        <taxon>Desulfovibrionaceae</taxon>
    </lineage>
</organism>
<dbReference type="InterPro" id="IPR005135">
    <property type="entry name" value="Endo/exonuclease/phosphatase"/>
</dbReference>
<dbReference type="Proteomes" id="UP000181901">
    <property type="component" value="Unassembled WGS sequence"/>
</dbReference>
<keyword evidence="2" id="KW-0255">Endonuclease</keyword>
<protein>
    <submittedName>
        <fullName evidence="2">Endonuclease/Exonuclease/phosphatase family protein</fullName>
    </submittedName>
</protein>
<evidence type="ECO:0000259" key="1">
    <source>
        <dbReference type="Pfam" id="PF03372"/>
    </source>
</evidence>
<evidence type="ECO:0000313" key="2">
    <source>
        <dbReference type="EMBL" id="OIQ49413.1"/>
    </source>
</evidence>
<keyword evidence="2" id="KW-0540">Nuclease</keyword>
<dbReference type="InterPro" id="IPR036691">
    <property type="entry name" value="Endo/exonu/phosph_ase_sf"/>
</dbReference>
<dbReference type="Gene3D" id="3.60.10.10">
    <property type="entry name" value="Endonuclease/exonuclease/phosphatase"/>
    <property type="match status" value="1"/>
</dbReference>
<feature type="domain" description="Endonuclease/exonuclease/phosphatase" evidence="1">
    <location>
        <begin position="45"/>
        <end position="241"/>
    </location>
</feature>
<dbReference type="RefSeq" id="WP_071544931.1">
    <property type="nucleotide sequence ID" value="NZ_LKAQ01000004.1"/>
</dbReference>
<name>A0A1J5MS26_9BACT</name>
<evidence type="ECO:0000313" key="3">
    <source>
        <dbReference type="Proteomes" id="UP000181901"/>
    </source>
</evidence>
<accession>A0A1J5MS26</accession>
<keyword evidence="2" id="KW-0269">Exonuclease</keyword>
<dbReference type="GO" id="GO:0004519">
    <property type="term" value="F:endonuclease activity"/>
    <property type="evidence" value="ECO:0007669"/>
    <property type="project" value="UniProtKB-KW"/>
</dbReference>
<gene>
    <name evidence="2" type="ORF">BerOc1_01338</name>
</gene>
<dbReference type="Pfam" id="PF03372">
    <property type="entry name" value="Exo_endo_phos"/>
    <property type="match status" value="1"/>
</dbReference>
<proteinExistence type="predicted"/>
<dbReference type="CDD" id="cd10283">
    <property type="entry name" value="MnuA_DNase1-like"/>
    <property type="match status" value="1"/>
</dbReference>
<dbReference type="EMBL" id="LKAQ01000004">
    <property type="protein sequence ID" value="OIQ49413.1"/>
    <property type="molecule type" value="Genomic_DNA"/>
</dbReference>